<dbReference type="STRING" id="655015.B1812_04630"/>
<organism evidence="1 2">
    <name type="scientific">Methylocystis bryophila</name>
    <dbReference type="NCBI Taxonomy" id="655015"/>
    <lineage>
        <taxon>Bacteria</taxon>
        <taxon>Pseudomonadati</taxon>
        <taxon>Pseudomonadota</taxon>
        <taxon>Alphaproteobacteria</taxon>
        <taxon>Hyphomicrobiales</taxon>
        <taxon>Methylocystaceae</taxon>
        <taxon>Methylocystis</taxon>
    </lineage>
</organism>
<evidence type="ECO:0000313" key="1">
    <source>
        <dbReference type="EMBL" id="ARN80474.1"/>
    </source>
</evidence>
<dbReference type="AlphaFoldDB" id="A0A1W6MSA5"/>
<keyword evidence="2" id="KW-1185">Reference proteome</keyword>
<dbReference type="EMBL" id="CP019948">
    <property type="protein sequence ID" value="ARN80474.1"/>
    <property type="molecule type" value="Genomic_DNA"/>
</dbReference>
<evidence type="ECO:0000313" key="2">
    <source>
        <dbReference type="Proteomes" id="UP000193978"/>
    </source>
</evidence>
<gene>
    <name evidence="1" type="ORF">B1812_04630</name>
</gene>
<dbReference type="Proteomes" id="UP000193978">
    <property type="component" value="Chromosome"/>
</dbReference>
<dbReference type="KEGG" id="mbry:B1812_04630"/>
<reference evidence="1 2" key="1">
    <citation type="submission" date="2017-02" db="EMBL/GenBank/DDBJ databases">
        <authorList>
            <person name="Peterson S.W."/>
        </authorList>
    </citation>
    <scope>NUCLEOTIDE SEQUENCE [LARGE SCALE GENOMIC DNA]</scope>
    <source>
        <strain evidence="1 2">S285</strain>
    </source>
</reference>
<proteinExistence type="predicted"/>
<protein>
    <submittedName>
        <fullName evidence="1">Uncharacterized protein</fullName>
    </submittedName>
</protein>
<sequence>MIANKAQQTALFYAHPVAIGQSLIGVVTQNGDGYRFHAFDNAFARLEDDRFRGADEARNAAIELSVRKGVVGEK</sequence>
<accession>A0A1W6MSA5</accession>
<dbReference type="RefSeq" id="WP_085770538.1">
    <property type="nucleotide sequence ID" value="NZ_AP027149.1"/>
</dbReference>
<name>A0A1W6MSA5_9HYPH</name>
<dbReference type="OrthoDB" id="8127484at2"/>